<feature type="region of interest" description="Disordered" evidence="3">
    <location>
        <begin position="108"/>
        <end position="199"/>
    </location>
</feature>
<evidence type="ECO:0000313" key="4">
    <source>
        <dbReference type="EMBL" id="GIU40908.1"/>
    </source>
</evidence>
<comment type="caution">
    <text evidence="4">The sequence shown here is derived from an EMBL/GenBank/DDBJ whole genome shotgun (WGS) entry which is preliminary data.</text>
</comment>
<evidence type="ECO:0008006" key="6">
    <source>
        <dbReference type="Google" id="ProtNLM"/>
    </source>
</evidence>
<dbReference type="InterPro" id="IPR012340">
    <property type="entry name" value="NA-bd_OB-fold"/>
</dbReference>
<evidence type="ECO:0000256" key="1">
    <source>
        <dbReference type="ARBA" id="ARBA00023125"/>
    </source>
</evidence>
<evidence type="ECO:0000256" key="3">
    <source>
        <dbReference type="SAM" id="MobiDB-lite"/>
    </source>
</evidence>
<feature type="compositionally biased region" description="Polar residues" evidence="3">
    <location>
        <begin position="190"/>
        <end position="199"/>
    </location>
</feature>
<dbReference type="SUPFAM" id="SSF50249">
    <property type="entry name" value="Nucleic acid-binding proteins"/>
    <property type="match status" value="1"/>
</dbReference>
<feature type="compositionally biased region" description="Low complexity" evidence="3">
    <location>
        <begin position="115"/>
        <end position="189"/>
    </location>
</feature>
<proteinExistence type="predicted"/>
<keyword evidence="1 2" id="KW-0238">DNA-binding</keyword>
<dbReference type="Proteomes" id="UP000773469">
    <property type="component" value="Unassembled WGS sequence"/>
</dbReference>
<keyword evidence="5" id="KW-1185">Reference proteome</keyword>
<evidence type="ECO:0000313" key="5">
    <source>
        <dbReference type="Proteomes" id="UP000773469"/>
    </source>
</evidence>
<protein>
    <recommendedName>
        <fullName evidence="6">Single-stranded DNA-binding protein</fullName>
    </recommendedName>
</protein>
<dbReference type="InterPro" id="IPR000424">
    <property type="entry name" value="Primosome_PriB/ssb"/>
</dbReference>
<accession>A0ABQ4P098</accession>
<reference evidence="4 5" key="1">
    <citation type="submission" date="2021-05" db="EMBL/GenBank/DDBJ databases">
        <title>Molecular characterization for Shewanella algae harboring chromosomal blaOXA-55-like strains isolated from clinical and environment sample.</title>
        <authorList>
            <person name="Ohama Y."/>
            <person name="Aoki K."/>
            <person name="Harada S."/>
            <person name="Moriya K."/>
            <person name="Ishii Y."/>
            <person name="Tateda K."/>
        </authorList>
    </citation>
    <scope>NUCLEOTIDE SEQUENCE [LARGE SCALE GENOMIC DNA]</scope>
    <source>
        <strain evidence="4 5">MBTL60-118</strain>
    </source>
</reference>
<sequence>MNNQNQTKRQNSIAFTGNVSKVKPLNGGACAISLAYNEGSQVNGQWETTDTLFMECYIPAKLNFIPGVGDKMTITGFLASNNYTPQQGGNKRYGVKIVVNQIDEYSPKQANQSAAQQQYQPQGQYQQPEQQYQPQGQYQQPAPQQYQPQGGQQPQQRPQQQYQPQGGQQPQQRPQQQYQARPQHYQPQQNFQENGGFTG</sequence>
<dbReference type="PROSITE" id="PS50935">
    <property type="entry name" value="SSB"/>
    <property type="match status" value="1"/>
</dbReference>
<dbReference type="RefSeq" id="WP_220756880.1">
    <property type="nucleotide sequence ID" value="NZ_BPEU01000013.1"/>
</dbReference>
<name>A0ABQ4P098_SHECO</name>
<organism evidence="4 5">
    <name type="scientific">Shewanella colwelliana</name>
    <name type="common">Alteromonas colwelliana</name>
    <dbReference type="NCBI Taxonomy" id="23"/>
    <lineage>
        <taxon>Bacteria</taxon>
        <taxon>Pseudomonadati</taxon>
        <taxon>Pseudomonadota</taxon>
        <taxon>Gammaproteobacteria</taxon>
        <taxon>Alteromonadales</taxon>
        <taxon>Shewanellaceae</taxon>
        <taxon>Shewanella</taxon>
    </lineage>
</organism>
<dbReference type="Gene3D" id="2.40.50.140">
    <property type="entry name" value="Nucleic acid-binding proteins"/>
    <property type="match status" value="1"/>
</dbReference>
<gene>
    <name evidence="4" type="ORF">TUM3794_19970</name>
</gene>
<evidence type="ECO:0000256" key="2">
    <source>
        <dbReference type="PROSITE-ProRule" id="PRU00252"/>
    </source>
</evidence>
<dbReference type="EMBL" id="BPEU01000013">
    <property type="protein sequence ID" value="GIU40908.1"/>
    <property type="molecule type" value="Genomic_DNA"/>
</dbReference>